<evidence type="ECO:0000313" key="7">
    <source>
        <dbReference type="Proteomes" id="UP000266841"/>
    </source>
</evidence>
<dbReference type="PROSITE" id="PS50005">
    <property type="entry name" value="TPR"/>
    <property type="match status" value="1"/>
</dbReference>
<dbReference type="AlphaFoldDB" id="K0TDY0"/>
<dbReference type="eggNOG" id="KOG1550">
    <property type="taxonomic scope" value="Eukaryota"/>
</dbReference>
<accession>K0TDY0</accession>
<comment type="caution">
    <text evidence="6">The sequence shown here is derived from an EMBL/GenBank/DDBJ whole genome shotgun (WGS) entry which is preliminary data.</text>
</comment>
<name>K0TDY0_THAOC</name>
<organism evidence="6 7">
    <name type="scientific">Thalassiosira oceanica</name>
    <name type="common">Marine diatom</name>
    <dbReference type="NCBI Taxonomy" id="159749"/>
    <lineage>
        <taxon>Eukaryota</taxon>
        <taxon>Sar</taxon>
        <taxon>Stramenopiles</taxon>
        <taxon>Ochrophyta</taxon>
        <taxon>Bacillariophyta</taxon>
        <taxon>Coscinodiscophyceae</taxon>
        <taxon>Thalassiosirophycidae</taxon>
        <taxon>Thalassiosirales</taxon>
        <taxon>Thalassiosiraceae</taxon>
        <taxon>Thalassiosira</taxon>
    </lineage>
</organism>
<dbReference type="SUPFAM" id="SSF57850">
    <property type="entry name" value="RING/U-box"/>
    <property type="match status" value="1"/>
</dbReference>
<evidence type="ECO:0000256" key="4">
    <source>
        <dbReference type="SAM" id="MobiDB-lite"/>
    </source>
</evidence>
<protein>
    <recommendedName>
        <fullName evidence="5">RING-type domain-containing protein</fullName>
    </recommendedName>
</protein>
<keyword evidence="2" id="KW-0863">Zinc-finger</keyword>
<dbReference type="InterPro" id="IPR006597">
    <property type="entry name" value="Sel1-like"/>
</dbReference>
<feature type="region of interest" description="Disordered" evidence="4">
    <location>
        <begin position="482"/>
        <end position="528"/>
    </location>
</feature>
<feature type="region of interest" description="Disordered" evidence="4">
    <location>
        <begin position="362"/>
        <end position="400"/>
    </location>
</feature>
<evidence type="ECO:0000256" key="2">
    <source>
        <dbReference type="PROSITE-ProRule" id="PRU00175"/>
    </source>
</evidence>
<dbReference type="PROSITE" id="PS50089">
    <property type="entry name" value="ZF_RING_2"/>
    <property type="match status" value="1"/>
</dbReference>
<reference evidence="6 7" key="1">
    <citation type="journal article" date="2012" name="Genome Biol.">
        <title>Genome and low-iron response of an oceanic diatom adapted to chronic iron limitation.</title>
        <authorList>
            <person name="Lommer M."/>
            <person name="Specht M."/>
            <person name="Roy A.S."/>
            <person name="Kraemer L."/>
            <person name="Andreson R."/>
            <person name="Gutowska M.A."/>
            <person name="Wolf J."/>
            <person name="Bergner S.V."/>
            <person name="Schilhabel M.B."/>
            <person name="Klostermeier U.C."/>
            <person name="Beiko R.G."/>
            <person name="Rosenstiel P."/>
            <person name="Hippler M."/>
            <person name="Laroche J."/>
        </authorList>
    </citation>
    <scope>NUCLEOTIDE SEQUENCE [LARGE SCALE GENOMIC DNA]</scope>
    <source>
        <strain evidence="6 7">CCMP1005</strain>
    </source>
</reference>
<feature type="repeat" description="TPR" evidence="3">
    <location>
        <begin position="274"/>
        <end position="307"/>
    </location>
</feature>
<dbReference type="SMART" id="SM00671">
    <property type="entry name" value="SEL1"/>
    <property type="match status" value="4"/>
</dbReference>
<evidence type="ECO:0000256" key="3">
    <source>
        <dbReference type="PROSITE-ProRule" id="PRU00339"/>
    </source>
</evidence>
<keyword evidence="7" id="KW-1185">Reference proteome</keyword>
<dbReference type="InterPro" id="IPR050767">
    <property type="entry name" value="Sel1_AlgK"/>
</dbReference>
<sequence length="846" mass="91377">MERQRIARSGNADFTNRRFSNGYLRPAESQVNYKYVQMDVEALNDGHQGGLREDKGNPEQRINSDVKTTMISAVNFASASTRICGACEQELPEGAYSREQWARRQTIRRCKECVDAGNQLVLMKKGRTRSEEDDCPICSLPLPLDGKQSMFMTCCMTLVCNGCIVAAEKRGMDLCPFCRAPKPKMSQTVSMIEKRVDAGDPVAICCRGSQYADGSLGLTKDVTRAIDLYERAAELGLKDAHCSLGNLYNEGTDVEKDPAKAIRHWEAAAVKGDARARHNLGVAEYEVGNYDLALQHFMIAAKLGDQDSLNNVKTFFMNGLATKSDYAEALRGHQSAVEEMRSPDREEALALRMKGSLYGSLRSCGTRDDQHEAKEDPESIRGRTGWEPWEPAPEDLPSSACSSPFRAFDVALYASTVPDKKAPTGAVGRIDFSAFPLDLAGGAGERPPRTRVGRRPRRRGNGVLAAPVAQQWTEAVPDDLVGEAAPDQPPGLCGASGLAPPGPGRTGRPVPSRGTCGVPEEASAASRAPCVGREPKWGGLRRGRAGTVALAVCSRLPVGAVGRWPLAVVSGSWSAGGEGVRAAGHVSQQAAEEGAGGSDATGIVRVTGHRKLGRRDDDDIRIQFRVGVNPDLRRVRTRTAGWLVQQGTVGTQAEHPEMRRVRRHGESAGADEEGPLERLTFMVCCAKLVCNGCIVAAEKRGMDLCPFCRAPTPDASQLLAMVQKRVDAGDPMAMWSLGTHYGCDEGNVEKDPAKAILHWEAAAVKGDAIARHNLGIEEDEAGNNDIALQHYMIAAKLGCQVSLNNIKTFFINGLATKSDYAEALRGHQSAVEEMRSPDREEALALG</sequence>
<comment type="similarity">
    <text evidence="1">Belongs to the sel-1 family.</text>
</comment>
<dbReference type="Gene3D" id="1.25.40.10">
    <property type="entry name" value="Tetratricopeptide repeat domain"/>
    <property type="match status" value="2"/>
</dbReference>
<dbReference type="InterPro" id="IPR001841">
    <property type="entry name" value="Znf_RING"/>
</dbReference>
<dbReference type="InterPro" id="IPR011990">
    <property type="entry name" value="TPR-like_helical_dom_sf"/>
</dbReference>
<dbReference type="EMBL" id="AGNL01010916">
    <property type="protein sequence ID" value="EJK68727.1"/>
    <property type="molecule type" value="Genomic_DNA"/>
</dbReference>
<feature type="domain" description="RING-type" evidence="5">
    <location>
        <begin position="135"/>
        <end position="179"/>
    </location>
</feature>
<dbReference type="PANTHER" id="PTHR11102:SF160">
    <property type="entry name" value="ERAD-ASSOCIATED E3 UBIQUITIN-PROTEIN LIGASE COMPONENT HRD3"/>
    <property type="match status" value="1"/>
</dbReference>
<keyword evidence="3" id="KW-0802">TPR repeat</keyword>
<gene>
    <name evidence="6" type="ORF">THAOC_10070</name>
</gene>
<dbReference type="Proteomes" id="UP000266841">
    <property type="component" value="Unassembled WGS sequence"/>
</dbReference>
<dbReference type="GO" id="GO:0008270">
    <property type="term" value="F:zinc ion binding"/>
    <property type="evidence" value="ECO:0007669"/>
    <property type="project" value="UniProtKB-KW"/>
</dbReference>
<evidence type="ECO:0000313" key="6">
    <source>
        <dbReference type="EMBL" id="EJK68727.1"/>
    </source>
</evidence>
<keyword evidence="2" id="KW-0862">Zinc</keyword>
<dbReference type="OrthoDB" id="272077at2759"/>
<evidence type="ECO:0000256" key="1">
    <source>
        <dbReference type="ARBA" id="ARBA00038101"/>
    </source>
</evidence>
<evidence type="ECO:0000259" key="5">
    <source>
        <dbReference type="PROSITE" id="PS50089"/>
    </source>
</evidence>
<keyword evidence="2" id="KW-0479">Metal-binding</keyword>
<dbReference type="SUPFAM" id="SSF81901">
    <property type="entry name" value="HCP-like"/>
    <property type="match status" value="2"/>
</dbReference>
<dbReference type="InterPro" id="IPR019734">
    <property type="entry name" value="TPR_rpt"/>
</dbReference>
<dbReference type="PANTHER" id="PTHR11102">
    <property type="entry name" value="SEL-1-LIKE PROTEIN"/>
    <property type="match status" value="1"/>
</dbReference>
<feature type="compositionally biased region" description="Basic and acidic residues" evidence="4">
    <location>
        <begin position="365"/>
        <end position="381"/>
    </location>
</feature>
<proteinExistence type="inferred from homology"/>
<dbReference type="Pfam" id="PF08238">
    <property type="entry name" value="Sel1"/>
    <property type="match status" value="4"/>
</dbReference>